<sequence length="715" mass="78226">MFDVKLPLEKETASPYLDQSLRSWIKLQKCSEEASVLLDGESLDIPSVVAVARYHGRAAVNLDGNIVERVNSSVKWLRDYLAKGYDVYGVTTGFGGSADSRTLDFHGLQAALLQLTQTGILTESDFSPEKASYDTGFHSMPVTWVRATVIVRCNHLLRGHSGVRYEIIDNLLKLLDLGMTPVVPLRGSISASGDLMPLAYIAGILEGNPDIKVHWDKDRQGAPIVISAPQALNIAKLNPIILGPKEGLGLLNGAAASAAVASLAVYDTNHLATLSQVIVGMSCEALLGNAENYHHFIAAIRPHSGQLEVARNIRNFVRGSSLLETSETKDRTRAGLFQDRYAIRGASQWLGPGLEDLLLSIKQLSVELNSTQDNPVIDTESGEVYSGCNFQAASVTTATEKTRLALQMMGKMLFSVSSELINPDLNRGLPPNLTADDPNLSFTMKGVDINMAAYMSELAFLANPVSSHVQSAEMNNQPINSLALISSRYTMQAVETLSLMCAAHLYVVCQALDLRVLSVQFQDALDKELEKITRDVCDQLASKHLDSLLASLSKAARSSWSTSARENLQLRAQLLGNEVANPLMDLLQKHGSSSSQFPDRLSAIAEVKARVTAVCETLYATMRTAACSEPQTEKYLGDASKLLYQFIRRELQVPFHTGRTEHPTVEEGLKLNRERKTVGSWISIIYQAIRGGQITTTLMQLADCFHHCRETKVVK</sequence>
<dbReference type="InterPro" id="IPR022313">
    <property type="entry name" value="Phe/His_NH3-lyase_AS"/>
</dbReference>
<dbReference type="NCBIfam" id="TIGR01226">
    <property type="entry name" value="phe_am_lyase"/>
    <property type="match status" value="1"/>
</dbReference>
<dbReference type="InterPro" id="IPR005922">
    <property type="entry name" value="Phe_NH3-lyase"/>
</dbReference>
<dbReference type="SUPFAM" id="SSF48557">
    <property type="entry name" value="L-aspartase-like"/>
    <property type="match status" value="1"/>
</dbReference>
<dbReference type="InterPro" id="IPR001106">
    <property type="entry name" value="Aromatic_Lyase"/>
</dbReference>
<dbReference type="GO" id="GO:0005737">
    <property type="term" value="C:cytoplasm"/>
    <property type="evidence" value="ECO:0007669"/>
    <property type="project" value="InterPro"/>
</dbReference>
<organism evidence="3 4">
    <name type="scientific">Penicillium canescens</name>
    <dbReference type="NCBI Taxonomy" id="5083"/>
    <lineage>
        <taxon>Eukaryota</taxon>
        <taxon>Fungi</taxon>
        <taxon>Dikarya</taxon>
        <taxon>Ascomycota</taxon>
        <taxon>Pezizomycotina</taxon>
        <taxon>Eurotiomycetes</taxon>
        <taxon>Eurotiomycetidae</taxon>
        <taxon>Eurotiales</taxon>
        <taxon>Aspergillaceae</taxon>
        <taxon>Penicillium</taxon>
    </lineage>
</organism>
<dbReference type="InterPro" id="IPR023144">
    <property type="entry name" value="Phe_NH3-lyase_shielding_dom_sf"/>
</dbReference>
<dbReference type="Proteomes" id="UP001219568">
    <property type="component" value="Unassembled WGS sequence"/>
</dbReference>
<accession>A0AAD6I977</accession>
<dbReference type="Pfam" id="PF00221">
    <property type="entry name" value="Lyase_aromatic"/>
    <property type="match status" value="1"/>
</dbReference>
<dbReference type="GO" id="GO:0016841">
    <property type="term" value="F:ammonia-lyase activity"/>
    <property type="evidence" value="ECO:0007669"/>
    <property type="project" value="InterPro"/>
</dbReference>
<dbReference type="Gene3D" id="1.10.275.10">
    <property type="entry name" value="Fumarase/aspartase (N-terminal domain)"/>
    <property type="match status" value="1"/>
</dbReference>
<protein>
    <recommendedName>
        <fullName evidence="5">Phenylalanine ammonia-lyase</fullName>
    </recommendedName>
</protein>
<evidence type="ECO:0000313" key="4">
    <source>
        <dbReference type="Proteomes" id="UP001219568"/>
    </source>
</evidence>
<dbReference type="AlphaFoldDB" id="A0AAD6I977"/>
<dbReference type="PANTHER" id="PTHR10362">
    <property type="entry name" value="HISTIDINE AMMONIA-LYASE"/>
    <property type="match status" value="1"/>
</dbReference>
<proteinExistence type="inferred from homology"/>
<keyword evidence="2" id="KW-0456">Lyase</keyword>
<dbReference type="Gene3D" id="1.10.274.20">
    <property type="entry name" value="Phenylalanine ammonia-lyase 1, domain 3"/>
    <property type="match status" value="1"/>
</dbReference>
<dbReference type="Gene3D" id="1.20.200.10">
    <property type="entry name" value="Fumarase/aspartase (Central domain)"/>
    <property type="match status" value="1"/>
</dbReference>
<evidence type="ECO:0008006" key="5">
    <source>
        <dbReference type="Google" id="ProtNLM"/>
    </source>
</evidence>
<dbReference type="InterPro" id="IPR024083">
    <property type="entry name" value="Fumarase/histidase_N"/>
</dbReference>
<reference evidence="3" key="2">
    <citation type="submission" date="2023-01" db="EMBL/GenBank/DDBJ databases">
        <authorList>
            <person name="Petersen C."/>
        </authorList>
    </citation>
    <scope>NUCLEOTIDE SEQUENCE</scope>
    <source>
        <strain evidence="3">IBT 15450</strain>
    </source>
</reference>
<name>A0AAD6I977_PENCN</name>
<evidence type="ECO:0000256" key="1">
    <source>
        <dbReference type="ARBA" id="ARBA00007238"/>
    </source>
</evidence>
<gene>
    <name evidence="3" type="ORF">N7460_008028</name>
</gene>
<dbReference type="PROSITE" id="PS00488">
    <property type="entry name" value="PAL_HISTIDASE"/>
    <property type="match status" value="1"/>
</dbReference>
<dbReference type="CDD" id="cd00332">
    <property type="entry name" value="PAL-HAL"/>
    <property type="match status" value="1"/>
</dbReference>
<comment type="caution">
    <text evidence="3">The sequence shown here is derived from an EMBL/GenBank/DDBJ whole genome shotgun (WGS) entry which is preliminary data.</text>
</comment>
<dbReference type="EMBL" id="JAQJZL010000009">
    <property type="protein sequence ID" value="KAJ6038257.1"/>
    <property type="molecule type" value="Genomic_DNA"/>
</dbReference>
<reference evidence="3" key="1">
    <citation type="journal article" date="2023" name="IMA Fungus">
        <title>Comparative genomic study of the Penicillium genus elucidates a diverse pangenome and 15 lateral gene transfer events.</title>
        <authorList>
            <person name="Petersen C."/>
            <person name="Sorensen T."/>
            <person name="Nielsen M.R."/>
            <person name="Sondergaard T.E."/>
            <person name="Sorensen J.L."/>
            <person name="Fitzpatrick D.A."/>
            <person name="Frisvad J.C."/>
            <person name="Nielsen K.L."/>
        </authorList>
    </citation>
    <scope>NUCLEOTIDE SEQUENCE</scope>
    <source>
        <strain evidence="3">IBT 15450</strain>
    </source>
</reference>
<keyword evidence="4" id="KW-1185">Reference proteome</keyword>
<comment type="similarity">
    <text evidence="1 2">Belongs to the PAL/histidase family.</text>
</comment>
<evidence type="ECO:0000256" key="2">
    <source>
        <dbReference type="RuleBase" id="RU003954"/>
    </source>
</evidence>
<dbReference type="GO" id="GO:0006559">
    <property type="term" value="P:L-phenylalanine catabolic process"/>
    <property type="evidence" value="ECO:0007669"/>
    <property type="project" value="InterPro"/>
</dbReference>
<evidence type="ECO:0000313" key="3">
    <source>
        <dbReference type="EMBL" id="KAJ6038257.1"/>
    </source>
</evidence>
<dbReference type="InterPro" id="IPR008948">
    <property type="entry name" value="L-Aspartase-like"/>
</dbReference>